<name>A0A7U4M1S9_9BACT</name>
<feature type="domain" description="N-acetyltransferase" evidence="1">
    <location>
        <begin position="155"/>
        <end position="318"/>
    </location>
</feature>
<dbReference type="GO" id="GO:0016747">
    <property type="term" value="F:acyltransferase activity, transferring groups other than amino-acyl groups"/>
    <property type="evidence" value="ECO:0007669"/>
    <property type="project" value="InterPro"/>
</dbReference>
<dbReference type="SUPFAM" id="SSF55729">
    <property type="entry name" value="Acyl-CoA N-acyltransferases (Nat)"/>
    <property type="match status" value="1"/>
</dbReference>
<dbReference type="RefSeq" id="WP_046551328.1">
    <property type="nucleotide sequence ID" value="NZ_CP011308.1"/>
</dbReference>
<gene>
    <name evidence="2" type="ORF">YH65_07475</name>
</gene>
<evidence type="ECO:0000259" key="1">
    <source>
        <dbReference type="PROSITE" id="PS51186"/>
    </source>
</evidence>
<dbReference type="InterPro" id="IPR016181">
    <property type="entry name" value="Acyl_CoA_acyltransferase"/>
</dbReference>
<keyword evidence="3" id="KW-1185">Reference proteome</keyword>
<dbReference type="AlphaFoldDB" id="A0A7U4M1S9"/>
<dbReference type="Proteomes" id="UP000034444">
    <property type="component" value="Chromosome"/>
</dbReference>
<dbReference type="Gene3D" id="3.40.630.30">
    <property type="match status" value="1"/>
</dbReference>
<organism evidence="2 3">
    <name type="scientific">Sulfurovum lithotrophicum</name>
    <dbReference type="NCBI Taxonomy" id="206403"/>
    <lineage>
        <taxon>Bacteria</taxon>
        <taxon>Pseudomonadati</taxon>
        <taxon>Campylobacterota</taxon>
        <taxon>Epsilonproteobacteria</taxon>
        <taxon>Campylobacterales</taxon>
        <taxon>Sulfurovaceae</taxon>
        <taxon>Sulfurovum</taxon>
    </lineage>
</organism>
<protein>
    <recommendedName>
        <fullName evidence="1">N-acetyltransferase domain-containing protein</fullName>
    </recommendedName>
</protein>
<accession>A0A7U4M1S9</accession>
<evidence type="ECO:0000313" key="2">
    <source>
        <dbReference type="EMBL" id="AKF25250.1"/>
    </source>
</evidence>
<dbReference type="KEGG" id="slh:YH65_07475"/>
<dbReference type="InterPro" id="IPR000182">
    <property type="entry name" value="GNAT_dom"/>
</dbReference>
<proteinExistence type="predicted"/>
<reference evidence="3" key="2">
    <citation type="journal article" date="2017" name="Stand. Genomic Sci.">
        <title>Complete genome sequence of the sulfur-oxidizing chemolithoautotrophic Sulfurovum lithotrophicum 42BKTT.</title>
        <authorList>
            <person name="Jeon W."/>
            <person name="Priscilla L."/>
            <person name="Park G."/>
            <person name="Lee H."/>
            <person name="Lee N."/>
            <person name="Lee D."/>
            <person name="Kwon H."/>
            <person name="Ahn I."/>
            <person name="Lee C."/>
            <person name="Lee H."/>
            <person name="Ahn J."/>
        </authorList>
    </citation>
    <scope>NUCLEOTIDE SEQUENCE [LARGE SCALE GENOMIC DNA]</scope>
    <source>
        <strain evidence="3">ATCC BAA-797 / 42BKT</strain>
    </source>
</reference>
<dbReference type="PROSITE" id="PS51186">
    <property type="entry name" value="GNAT"/>
    <property type="match status" value="1"/>
</dbReference>
<dbReference type="EMBL" id="CP011308">
    <property type="protein sequence ID" value="AKF25250.1"/>
    <property type="molecule type" value="Genomic_DNA"/>
</dbReference>
<dbReference type="OrthoDB" id="9792240at2"/>
<reference evidence="2 3" key="1">
    <citation type="submission" date="2015-04" db="EMBL/GenBank/DDBJ databases">
        <title>Complete genome sequence of Sulfurovum lithotrophicum ATCC BAA-797T.</title>
        <authorList>
            <person name="Ahn J."/>
            <person name="Park G."/>
            <person name="Jeon W."/>
            <person name="Jang Y."/>
            <person name="Jang M."/>
            <person name="Lee H."/>
            <person name="Lee H."/>
        </authorList>
    </citation>
    <scope>NUCLEOTIDE SEQUENCE [LARGE SCALE GENOMIC DNA]</scope>
    <source>
        <strain evidence="3">ATCC BAA-797 / 42BKT</strain>
    </source>
</reference>
<evidence type="ECO:0000313" key="3">
    <source>
        <dbReference type="Proteomes" id="UP000034444"/>
    </source>
</evidence>
<sequence length="479" mass="55141">MLKLIIPSYKKFLPLLNSFVNVSSEVFDVRQIQDKIELCAEEAFVYILRNSYRDEEGDIEISIEISERYFILSFIDSGLPIDITFPQTTADGLKSIDTQTLELLLIKKFSHKAEWLNHGKEGREFKLYFELPQQAIYTLPETEEDENFEASIDDIVIKQFEERWAMEISQIIYEAYGYSYPNEDLYFPERIISLNESGQLVSVVAYDTKRDRIAGHYALEREDLGSVAEIGQAVVVPKYRGLGLMKKIRVKTQEIGKELGLEGIMSKPVTVHLFSQKTNEALGAVPVGMGFGVSPVKKFKKIEADSSQRGSCMYYYLPLKNRKRVLSVPAKHREVIEAIYRDLKLDYSFQKEECNLRENGIVKSSYAPNFELGSIFVTEIGKDNISYIKEAFFNLLFRMKAEVILLYIVIEDQNVERLVLQAEDEKFFFSGILPSFVEGKDVLVYEFLPQDIDESKVEIYADRAKALVEYISNEKRKAV</sequence>